<keyword evidence="3" id="KW-1185">Reference proteome</keyword>
<organism evidence="2 3">
    <name type="scientific">Methanothermobacter defluvii</name>
    <dbReference type="NCBI Taxonomy" id="49339"/>
    <lineage>
        <taxon>Archaea</taxon>
        <taxon>Methanobacteriati</taxon>
        <taxon>Methanobacteriota</taxon>
        <taxon>Methanomada group</taxon>
        <taxon>Methanobacteria</taxon>
        <taxon>Methanobacteriales</taxon>
        <taxon>Methanobacteriaceae</taxon>
        <taxon>Methanothermobacter</taxon>
    </lineage>
</organism>
<dbReference type="InterPro" id="IPR016024">
    <property type="entry name" value="ARM-type_fold"/>
</dbReference>
<name>A0A371NA88_9EURY</name>
<protein>
    <submittedName>
        <fullName evidence="2">HEAT repeat protein</fullName>
    </submittedName>
</protein>
<evidence type="ECO:0000313" key="2">
    <source>
        <dbReference type="EMBL" id="REE24621.1"/>
    </source>
</evidence>
<dbReference type="GO" id="GO:0016491">
    <property type="term" value="F:oxidoreductase activity"/>
    <property type="evidence" value="ECO:0007669"/>
    <property type="project" value="TreeGrafter"/>
</dbReference>
<feature type="compositionally biased region" description="Basic and acidic residues" evidence="1">
    <location>
        <begin position="178"/>
        <end position="188"/>
    </location>
</feature>
<feature type="region of interest" description="Disordered" evidence="1">
    <location>
        <begin position="178"/>
        <end position="201"/>
    </location>
</feature>
<dbReference type="Gene3D" id="1.25.10.10">
    <property type="entry name" value="Leucine-rich Repeat Variant"/>
    <property type="match status" value="1"/>
</dbReference>
<evidence type="ECO:0000256" key="1">
    <source>
        <dbReference type="SAM" id="MobiDB-lite"/>
    </source>
</evidence>
<reference evidence="2 3" key="1">
    <citation type="submission" date="2018-07" db="EMBL/GenBank/DDBJ databases">
        <title>Genomic Encyclopedia of Type Strains, Phase IV (KMG-IV): sequencing the most valuable type-strain genomes for metagenomic binning, comparative biology and taxonomic classification.</title>
        <authorList>
            <person name="Goeker M."/>
        </authorList>
    </citation>
    <scope>NUCLEOTIDE SEQUENCE [LARGE SCALE GENOMIC DNA]</scope>
    <source>
        <strain evidence="2 3">DSM 7466</strain>
    </source>
</reference>
<dbReference type="Proteomes" id="UP000256864">
    <property type="component" value="Unassembled WGS sequence"/>
</dbReference>
<dbReference type="InterPro" id="IPR004155">
    <property type="entry name" value="PBS_lyase_HEAT"/>
</dbReference>
<dbReference type="Pfam" id="PF13646">
    <property type="entry name" value="HEAT_2"/>
    <property type="match status" value="2"/>
</dbReference>
<dbReference type="AlphaFoldDB" id="A0A371NA88"/>
<dbReference type="PANTHER" id="PTHR12697:SF5">
    <property type="entry name" value="DEOXYHYPUSINE HYDROXYLASE"/>
    <property type="match status" value="1"/>
</dbReference>
<evidence type="ECO:0000313" key="3">
    <source>
        <dbReference type="Proteomes" id="UP000256864"/>
    </source>
</evidence>
<dbReference type="SUPFAM" id="SSF48371">
    <property type="entry name" value="ARM repeat"/>
    <property type="match status" value="1"/>
</dbReference>
<proteinExistence type="predicted"/>
<accession>A0A371NA88</accession>
<gene>
    <name evidence="2" type="ORF">C7452_1729</name>
</gene>
<dbReference type="InterPro" id="IPR011989">
    <property type="entry name" value="ARM-like"/>
</dbReference>
<dbReference type="PANTHER" id="PTHR12697">
    <property type="entry name" value="PBS LYASE HEAT-LIKE PROTEIN"/>
    <property type="match status" value="1"/>
</dbReference>
<comment type="caution">
    <text evidence="2">The sequence shown here is derived from an EMBL/GenBank/DDBJ whole genome shotgun (WGS) entry which is preliminary data.</text>
</comment>
<sequence>MERLPSEITAYQEKTGDLMVNARLKEMRLMEPQKRMEAIEQLEPSEESVEMLIALLEDESHPVRFKAAEKLAEFGEASLEKLMEIMDTAEGEIRRYATFALKKIGDPRVTDHFIEALSDEDWGVRKFAARSLGELGDLRAVEPLIAALDDEDWGVKLAAVRSLGDLGDERAIEPIKKARRKGDKDFKKAANKSLKKIQSGR</sequence>
<dbReference type="EMBL" id="QREL01000004">
    <property type="protein sequence ID" value="REE24621.1"/>
    <property type="molecule type" value="Genomic_DNA"/>
</dbReference>
<dbReference type="SMART" id="SM00567">
    <property type="entry name" value="EZ_HEAT"/>
    <property type="match status" value="5"/>
</dbReference>